<gene>
    <name evidence="1" type="ORF">PI499_09615</name>
</gene>
<proteinExistence type="predicted"/>
<reference evidence="1 2" key="1">
    <citation type="submission" date="2023-01" db="EMBL/GenBank/DDBJ databases">
        <title>Effects of deletion of Siderophore biosynthase gene in Pseudomonas fragi on quorum sensing and spoliage ability.</title>
        <authorList>
            <person name="Cui F."/>
            <person name="Wang D."/>
            <person name="Liu J."/>
            <person name="Wang Q."/>
            <person name="Li T."/>
            <person name="Li J."/>
        </authorList>
    </citation>
    <scope>NUCLEOTIDE SEQUENCE [LARGE SCALE GENOMIC DNA]</scope>
    <source>
        <strain evidence="1 2">MS-10</strain>
    </source>
</reference>
<protein>
    <submittedName>
        <fullName evidence="1">Uncharacterized protein</fullName>
    </submittedName>
</protein>
<name>A0ABT4WRX6_PSEFR</name>
<dbReference type="Proteomes" id="UP001212337">
    <property type="component" value="Unassembled WGS sequence"/>
</dbReference>
<keyword evidence="2" id="KW-1185">Reference proteome</keyword>
<dbReference type="EMBL" id="JAQJVI010000009">
    <property type="protein sequence ID" value="MDA7022139.1"/>
    <property type="molecule type" value="Genomic_DNA"/>
</dbReference>
<comment type="caution">
    <text evidence="1">The sequence shown here is derived from an EMBL/GenBank/DDBJ whole genome shotgun (WGS) entry which is preliminary data.</text>
</comment>
<sequence length="168" mass="19038">MNVRHPLTIFNILGVFSMFKTYRHAELSPAAVFGGGVASYWQFVELEVHHPWFYIELVRDYGDDIVGSMLMVPTVPILQQMLSELDERSWFGQAHLMSPGHLRGGDNWKMEPLIEVGVAQDNKGEVEGYLFKVAGGVSYRTHHSRDHSNLKVTEIIFSADRDLRAYGG</sequence>
<evidence type="ECO:0000313" key="1">
    <source>
        <dbReference type="EMBL" id="MDA7022139.1"/>
    </source>
</evidence>
<dbReference type="RefSeq" id="WP_271350659.1">
    <property type="nucleotide sequence ID" value="NZ_JAQJVI010000009.1"/>
</dbReference>
<organism evidence="1 2">
    <name type="scientific">Pseudomonas fragi</name>
    <dbReference type="NCBI Taxonomy" id="296"/>
    <lineage>
        <taxon>Bacteria</taxon>
        <taxon>Pseudomonadati</taxon>
        <taxon>Pseudomonadota</taxon>
        <taxon>Gammaproteobacteria</taxon>
        <taxon>Pseudomonadales</taxon>
        <taxon>Pseudomonadaceae</taxon>
        <taxon>Pseudomonas</taxon>
    </lineage>
</organism>
<evidence type="ECO:0000313" key="2">
    <source>
        <dbReference type="Proteomes" id="UP001212337"/>
    </source>
</evidence>
<accession>A0ABT4WRX6</accession>